<feature type="region of interest" description="Disordered" evidence="3">
    <location>
        <begin position="514"/>
        <end position="535"/>
    </location>
</feature>
<dbReference type="EMBL" id="SPLM01000147">
    <property type="protein sequence ID" value="TMW55609.1"/>
    <property type="molecule type" value="Genomic_DNA"/>
</dbReference>
<comment type="similarity">
    <text evidence="1">Belongs to the small GTPase superfamily. Rab family.</text>
</comment>
<evidence type="ECO:0000313" key="5">
    <source>
        <dbReference type="Proteomes" id="UP000794436"/>
    </source>
</evidence>
<dbReference type="SMART" id="SM00174">
    <property type="entry name" value="RHO"/>
    <property type="match status" value="1"/>
</dbReference>
<dbReference type="SUPFAM" id="SSF52540">
    <property type="entry name" value="P-loop containing nucleoside triphosphate hydrolases"/>
    <property type="match status" value="1"/>
</dbReference>
<dbReference type="SMART" id="SM00248">
    <property type="entry name" value="ANK"/>
    <property type="match status" value="8"/>
</dbReference>
<proteinExistence type="inferred from homology"/>
<dbReference type="Gene3D" id="1.25.40.20">
    <property type="entry name" value="Ankyrin repeat-containing domain"/>
    <property type="match status" value="3"/>
</dbReference>
<dbReference type="InterPro" id="IPR027417">
    <property type="entry name" value="P-loop_NTPase"/>
</dbReference>
<dbReference type="PROSITE" id="PS50297">
    <property type="entry name" value="ANK_REP_REGION"/>
    <property type="match status" value="1"/>
</dbReference>
<accession>A0A8K1C393</accession>
<dbReference type="Proteomes" id="UP000794436">
    <property type="component" value="Unassembled WGS sequence"/>
</dbReference>
<sequence>MDVSPQEDEHSRDASGTDIERFDSAWRRFRRLQRRRRALYEQMDESSKKTDRLCILADDKPWNVFGKGDPMACRRWIYQITGLHFSLLHAACAGGDKSQVESILATRSGCALARDASGRIPLHHAVVSEHHHVIQVLLLQPDARLQLYSRDNRDMTPVDLVLEKMERLARKRLPGCVPARVTAVMRQRCPRYRHLWILGDQILELMGEGGRAYMELDQRVRGDAWDAIRGCDHDRLRLVLRHASRDPDDGWTTLSHVGKTLLHEACEQPAQDLQILHCLLSEAENISLDEVDQGGCTALHYTAMRGWLEGCALILNAAKERGLDMESLLVVQDARGRTPLRASLAFSLKSDSTGIIAKFLAQHCAAALYIADRDGRLPLHCAVIYGRHSLVEELLALGADASGNGTIPSPNHCNNGEFRLKAEWAPCAQRLLRKYCRRPPPASNNECLDQVNTLHQTPGSSRACERLRKVKAGEVDHYVGSAVPLETLWLLVQSKQKSLTAHSENVTTVHKEEIRSSVHVDNGDSEHDDQEDPQRYGCRRYGGICTECASVPGTESPVLKPLSTLSDALSPLQSAIRSCRLRPTEKDRVAVVECLLFGGATVTDAAFLEALHCFHRPQLIETLIAHSGRVVPSSIVKQWCLQPKSQEEIERLTPLLRCLIADMTSDEQFSLVPVLFRTGYLSALDELARAGLVDPEVVVPSIRKSLSERNRQYPRVGVAQLCFLMRRIKNATNPSEALGLAIKETMSLLLSTTSVKTTFSHEADKLCAEAIRVLMESQPVQELFSVALVSDLIGMSTRRRMWATARELLDFLVQRHPTASSLNILVSSTTHFLREDRICDLTGAVMRVLGTMTPNAPCPDSLIVLVAALYSNDAVPLELVQQCVRIRLETSSKVGLVYLLTTFRYAHWSFVEWFVRMERVQMALWVLGQLESDSTAQQTLWKSLAGCVIACKPKNTAQWLEDLFKRVNEGAAYQDAICWIVYHRIIPTDSVESLSLVLDAVAKYLASEGVSRTELLMRWLETSRLLHQVARWNALSVLTYCLDRFPSAEFWTRQATKRDEMDQCTPVELCRVLGHVRIADKLASYCEDTSSPQQSREEASDEKTTMNYGLLRAIVALHATKTDQPPTLHVPARRPSPLDASWYTAITLDSVSFLEAYRLHDNSFCTLGGTNAALLLDHLHCAIRAGAIHALKWLLSGPSASKLLGECPPSESSALLQAAAKQTSSLYAEMTLSLLDHGVSAGRLCGDGTDVTLLHRVACFKDSTVAIQIFTRLLASEESDVNVRDGFGFTPLAYACASGQLSIACFLMQQKGIRFEAEYEGQSVFYYVLYLLPSFAWRQIVRALLTQKCNHAFLHCTSPDCACKGFESDAATDVECSFCSHPKPLHLRIPYPPWFCDQYETYSDPKTRVKSLQDTEVDSDDEDAVRQHQQMLTAPPPDENELEGTYGRLYPPDLEQILRIRYHHILEIHQIELPECPREQTENETITELARPEGTPPTPSSEGFVPIQQSYLSHPPADEVKESATMEQPYDELYKGDPAVGKTNLLATFLASETNGAPSGDAKGFSSVRKPTIGVEFGTKIIQHPNGKRIKAQIWDTAGQERYRAITSSHYRRAAGALVVYDVSNPASFENAQGHWFKELKSQADPSSTLLSCIMLVGNKVDLESPDADGFVLAPAHEEAATKLKVLEKRTSAKTGKNVRDAFEQLLIAVYDQDKAKLHRMATMRTVSLEEPKTSTTRGKQCCNV</sequence>
<gene>
    <name evidence="4" type="ORF">Poli38472_010491</name>
</gene>
<name>A0A8K1C393_PYTOL</name>
<dbReference type="PROSITE" id="PS51421">
    <property type="entry name" value="RAS"/>
    <property type="match status" value="1"/>
</dbReference>
<feature type="repeat" description="ANK" evidence="2">
    <location>
        <begin position="374"/>
        <end position="406"/>
    </location>
</feature>
<evidence type="ECO:0000256" key="2">
    <source>
        <dbReference type="PROSITE-ProRule" id="PRU00023"/>
    </source>
</evidence>
<dbReference type="Pfam" id="PF00071">
    <property type="entry name" value="Ras"/>
    <property type="match status" value="1"/>
</dbReference>
<comment type="caution">
    <text evidence="4">The sequence shown here is derived from an EMBL/GenBank/DDBJ whole genome shotgun (WGS) entry which is preliminary data.</text>
</comment>
<dbReference type="OrthoDB" id="79255at2759"/>
<keyword evidence="2" id="KW-0040">ANK repeat</keyword>
<dbReference type="GO" id="GO:0003924">
    <property type="term" value="F:GTPase activity"/>
    <property type="evidence" value="ECO:0007669"/>
    <property type="project" value="InterPro"/>
</dbReference>
<dbReference type="Pfam" id="PF13606">
    <property type="entry name" value="Ank_3"/>
    <property type="match status" value="1"/>
</dbReference>
<protein>
    <submittedName>
        <fullName evidence="4">Uncharacterized protein</fullName>
    </submittedName>
</protein>
<dbReference type="GO" id="GO:0005525">
    <property type="term" value="F:GTP binding"/>
    <property type="evidence" value="ECO:0007669"/>
    <property type="project" value="InterPro"/>
</dbReference>
<dbReference type="InterPro" id="IPR002110">
    <property type="entry name" value="Ankyrin_rpt"/>
</dbReference>
<dbReference type="PROSITE" id="PS50088">
    <property type="entry name" value="ANK_REPEAT"/>
    <property type="match status" value="1"/>
</dbReference>
<evidence type="ECO:0000313" key="4">
    <source>
        <dbReference type="EMBL" id="TMW55609.1"/>
    </source>
</evidence>
<dbReference type="PANTHER" id="PTHR47979">
    <property type="entry name" value="DRAB11-RELATED"/>
    <property type="match status" value="1"/>
</dbReference>
<dbReference type="NCBIfam" id="TIGR00231">
    <property type="entry name" value="small_GTP"/>
    <property type="match status" value="1"/>
</dbReference>
<dbReference type="SMART" id="SM00173">
    <property type="entry name" value="RAS"/>
    <property type="match status" value="1"/>
</dbReference>
<dbReference type="Pfam" id="PF12796">
    <property type="entry name" value="Ank_2"/>
    <property type="match status" value="1"/>
</dbReference>
<feature type="compositionally biased region" description="Basic and acidic residues" evidence="3">
    <location>
        <begin position="514"/>
        <end position="525"/>
    </location>
</feature>
<dbReference type="InterPro" id="IPR050209">
    <property type="entry name" value="Rab_GTPases_membrane_traffic"/>
</dbReference>
<evidence type="ECO:0000256" key="3">
    <source>
        <dbReference type="SAM" id="MobiDB-lite"/>
    </source>
</evidence>
<dbReference type="InterPro" id="IPR005225">
    <property type="entry name" value="Small_GTP-bd"/>
</dbReference>
<dbReference type="SMART" id="SM00175">
    <property type="entry name" value="RAB"/>
    <property type="match status" value="1"/>
</dbReference>
<dbReference type="Gene3D" id="3.40.50.300">
    <property type="entry name" value="P-loop containing nucleotide triphosphate hydrolases"/>
    <property type="match status" value="1"/>
</dbReference>
<dbReference type="PROSITE" id="PS51419">
    <property type="entry name" value="RAB"/>
    <property type="match status" value="1"/>
</dbReference>
<dbReference type="FunFam" id="3.40.50.300:FF:001447">
    <property type="entry name" value="Ras-related protein Rab-1B"/>
    <property type="match status" value="1"/>
</dbReference>
<dbReference type="InterPro" id="IPR036770">
    <property type="entry name" value="Ankyrin_rpt-contain_sf"/>
</dbReference>
<keyword evidence="5" id="KW-1185">Reference proteome</keyword>
<dbReference type="SUPFAM" id="SSF48403">
    <property type="entry name" value="Ankyrin repeat"/>
    <property type="match status" value="2"/>
</dbReference>
<evidence type="ECO:0000256" key="1">
    <source>
        <dbReference type="ARBA" id="ARBA00006270"/>
    </source>
</evidence>
<organism evidence="4 5">
    <name type="scientific">Pythium oligandrum</name>
    <name type="common">Mycoparasitic fungus</name>
    <dbReference type="NCBI Taxonomy" id="41045"/>
    <lineage>
        <taxon>Eukaryota</taxon>
        <taxon>Sar</taxon>
        <taxon>Stramenopiles</taxon>
        <taxon>Oomycota</taxon>
        <taxon>Peronosporomycetes</taxon>
        <taxon>Pythiales</taxon>
        <taxon>Pythiaceae</taxon>
        <taxon>Pythium</taxon>
    </lineage>
</organism>
<dbReference type="InterPro" id="IPR001806">
    <property type="entry name" value="Small_GTPase"/>
</dbReference>
<dbReference type="PRINTS" id="PR00449">
    <property type="entry name" value="RASTRNSFRMNG"/>
</dbReference>
<reference evidence="4" key="1">
    <citation type="submission" date="2019-03" db="EMBL/GenBank/DDBJ databases">
        <title>Long read genome sequence of the mycoparasitic Pythium oligandrum ATCC 38472 isolated from sugarbeet rhizosphere.</title>
        <authorList>
            <person name="Gaulin E."/>
        </authorList>
    </citation>
    <scope>NUCLEOTIDE SEQUENCE</scope>
    <source>
        <strain evidence="4">ATCC 38472_TT</strain>
    </source>
</reference>